<gene>
    <name evidence="4" type="ORF">MNBD_ALPHA01-1505</name>
</gene>
<dbReference type="InterPro" id="IPR011766">
    <property type="entry name" value="TPP_enzyme_TPP-bd"/>
</dbReference>
<dbReference type="InterPro" id="IPR017896">
    <property type="entry name" value="4Fe4S_Fe-S-bd"/>
</dbReference>
<dbReference type="CDD" id="cd07034">
    <property type="entry name" value="TPP_PYR_PFOR_IOR-alpha_like"/>
    <property type="match status" value="1"/>
</dbReference>
<dbReference type="PROSITE" id="PS00198">
    <property type="entry name" value="4FE4S_FER_1"/>
    <property type="match status" value="1"/>
</dbReference>
<dbReference type="PANTHER" id="PTHR43710">
    <property type="entry name" value="2-HYDROXYACYL-COA LYASE"/>
    <property type="match status" value="1"/>
</dbReference>
<dbReference type="InterPro" id="IPR002880">
    <property type="entry name" value="Pyrv_Fd/Flavodoxin_OxRdtase_N"/>
</dbReference>
<dbReference type="FunFam" id="3.40.50.970:FF:000039">
    <property type="entry name" value="Indolepyruvate oxidoreductase subunit IorA"/>
    <property type="match status" value="1"/>
</dbReference>
<dbReference type="EC" id="1.2.7.8" evidence="4"/>
<sequence>MSSKAEQASPTAIKTGVTHQMTGNEAFARAAWEAGVKVASAYPGTPSTEIMENMAHYPVGDIKAQWATNEKVALDVAIGGSFAGVRSITMMKHVGLNVASDALMSQSYIGAHGGLVLIVCDDPGIHSSQNEQDTRLFGQFAQVPVLEPCDAQEALDFTKIAFDISERYDTPVIVRSTTRICHTRSPVLVSPRVVPDDLGFEENVTKNVMVPGHARARHPFVIDRLARFAEELETSDLNRLEMGSSKVGIITACMSYVYVKENLPDASVLKLGTSFPLPKKLIQDFCAKHDRVIVVEELEPVIENTIKSWGLKVEGKEFFPRLGELSPEQVRISFEQAGVLEVEENAQGPNFEPLIRPPVLCAGCPHAMSYTAIRSLDVRVAGDIGCYTLAVGDPLTAIDTTVAMGSSIANAVGMYLAGSEEKPIVATLGDSTFIHSGIPPLIDAVYNNANITVILLDNHITAMTGGQENPSTGKTLHGEQTHKVDFEDMIRACGVEWIERVDSYDAATMMQTMREAIAYRGVSVLIADRPCVLDPVKIKGPTLTVDAKDCNACQGCMNLGCPALIWSDEWYEGRHIVKIDPTACIGCSVCAQFCPTGAIQPTVVPDRQAQKAKSCEGA</sequence>
<feature type="domain" description="4Fe-4S ferredoxin-type" evidence="3">
    <location>
        <begin position="575"/>
        <end position="604"/>
    </location>
</feature>
<protein>
    <submittedName>
        <fullName evidence="4">Indolepyruvate oxidoreductase subunit IorA</fullName>
        <ecNumber evidence="4">1.2.7.8</ecNumber>
    </submittedName>
</protein>
<name>A0A3B0T174_9ZZZZ</name>
<dbReference type="CDD" id="cd02008">
    <property type="entry name" value="TPP_IOR_alpha"/>
    <property type="match status" value="1"/>
</dbReference>
<dbReference type="Pfam" id="PF01855">
    <property type="entry name" value="POR_N"/>
    <property type="match status" value="1"/>
</dbReference>
<dbReference type="AlphaFoldDB" id="A0A3B0T174"/>
<dbReference type="SUPFAM" id="SSF54862">
    <property type="entry name" value="4Fe-4S ferredoxins"/>
    <property type="match status" value="1"/>
</dbReference>
<feature type="domain" description="4Fe-4S ferredoxin-type" evidence="3">
    <location>
        <begin position="541"/>
        <end position="569"/>
    </location>
</feature>
<dbReference type="PIRSF" id="PIRSF006439">
    <property type="entry name" value="Indolepyruvate_ferr_oxidored"/>
    <property type="match status" value="1"/>
</dbReference>
<dbReference type="Gene3D" id="3.40.50.970">
    <property type="match status" value="2"/>
</dbReference>
<dbReference type="SUPFAM" id="SSF52518">
    <property type="entry name" value="Thiamin diphosphate-binding fold (THDP-binding)"/>
    <property type="match status" value="2"/>
</dbReference>
<dbReference type="EMBL" id="UOEJ01000259">
    <property type="protein sequence ID" value="VAW07107.1"/>
    <property type="molecule type" value="Genomic_DNA"/>
</dbReference>
<dbReference type="Pfam" id="PF00037">
    <property type="entry name" value="Fer4"/>
    <property type="match status" value="1"/>
</dbReference>
<dbReference type="InterPro" id="IPR045025">
    <property type="entry name" value="HACL1-like"/>
</dbReference>
<keyword evidence="1" id="KW-0479">Metal-binding</keyword>
<dbReference type="PROSITE" id="PS51379">
    <property type="entry name" value="4FE4S_FER_2"/>
    <property type="match status" value="2"/>
</dbReference>
<dbReference type="InterPro" id="IPR017900">
    <property type="entry name" value="4Fe4S_Fe_S_CS"/>
</dbReference>
<dbReference type="PANTHER" id="PTHR43710:SF5">
    <property type="entry name" value="INDOLEPYRUVATE FERREDOXIN OXIDOREDUCTASE ALPHA SUBUNIT"/>
    <property type="match status" value="1"/>
</dbReference>
<reference evidence="4" key="1">
    <citation type="submission" date="2018-06" db="EMBL/GenBank/DDBJ databases">
        <authorList>
            <person name="Zhirakovskaya E."/>
        </authorList>
    </citation>
    <scope>NUCLEOTIDE SEQUENCE</scope>
</reference>
<dbReference type="InterPro" id="IPR017721">
    <property type="entry name" value="IorA"/>
</dbReference>
<dbReference type="GO" id="GO:0043805">
    <property type="term" value="F:indolepyruvate ferredoxin oxidoreductase activity"/>
    <property type="evidence" value="ECO:0007669"/>
    <property type="project" value="UniProtKB-EC"/>
</dbReference>
<dbReference type="NCBIfam" id="TIGR03336">
    <property type="entry name" value="IOR_alpha"/>
    <property type="match status" value="1"/>
</dbReference>
<evidence type="ECO:0000256" key="1">
    <source>
        <dbReference type="ARBA" id="ARBA00022723"/>
    </source>
</evidence>
<organism evidence="4">
    <name type="scientific">hydrothermal vent metagenome</name>
    <dbReference type="NCBI Taxonomy" id="652676"/>
    <lineage>
        <taxon>unclassified sequences</taxon>
        <taxon>metagenomes</taxon>
        <taxon>ecological metagenomes</taxon>
    </lineage>
</organism>
<dbReference type="Pfam" id="PF02775">
    <property type="entry name" value="TPP_enzyme_C"/>
    <property type="match status" value="1"/>
</dbReference>
<evidence type="ECO:0000313" key="4">
    <source>
        <dbReference type="EMBL" id="VAW07107.1"/>
    </source>
</evidence>
<dbReference type="Gene3D" id="3.30.70.20">
    <property type="match status" value="1"/>
</dbReference>
<evidence type="ECO:0000259" key="3">
    <source>
        <dbReference type="PROSITE" id="PS51379"/>
    </source>
</evidence>
<keyword evidence="2 4" id="KW-0560">Oxidoreductase</keyword>
<proteinExistence type="predicted"/>
<accession>A0A3B0T174</accession>
<keyword evidence="4" id="KW-0670">Pyruvate</keyword>
<evidence type="ECO:0000256" key="2">
    <source>
        <dbReference type="ARBA" id="ARBA00023002"/>
    </source>
</evidence>
<dbReference type="InterPro" id="IPR029061">
    <property type="entry name" value="THDP-binding"/>
</dbReference>
<dbReference type="GO" id="GO:0030976">
    <property type="term" value="F:thiamine pyrophosphate binding"/>
    <property type="evidence" value="ECO:0007669"/>
    <property type="project" value="InterPro"/>
</dbReference>
<dbReference type="GO" id="GO:0046872">
    <property type="term" value="F:metal ion binding"/>
    <property type="evidence" value="ECO:0007669"/>
    <property type="project" value="UniProtKB-KW"/>
</dbReference>